<proteinExistence type="predicted"/>
<dbReference type="PANTHER" id="PTHR35145:SF1">
    <property type="entry name" value="CYTOPLASMIC PROTEIN"/>
    <property type="match status" value="1"/>
</dbReference>
<keyword evidence="1" id="KW-0238">DNA-binding</keyword>
<name>A0ABS4T1N8_9MICC</name>
<comment type="caution">
    <text evidence="1">The sequence shown here is derived from an EMBL/GenBank/DDBJ whole genome shotgun (WGS) entry which is preliminary data.</text>
</comment>
<dbReference type="RefSeq" id="WP_210048706.1">
    <property type="nucleotide sequence ID" value="NZ_JAGINX010000001.1"/>
</dbReference>
<dbReference type="InterPro" id="IPR007351">
    <property type="entry name" value="YjbR"/>
</dbReference>
<dbReference type="SUPFAM" id="SSF142906">
    <property type="entry name" value="YjbR-like"/>
    <property type="match status" value="1"/>
</dbReference>
<dbReference type="GO" id="GO:0003677">
    <property type="term" value="F:DNA binding"/>
    <property type="evidence" value="ECO:0007669"/>
    <property type="project" value="UniProtKB-KW"/>
</dbReference>
<reference evidence="1 2" key="1">
    <citation type="submission" date="2021-03" db="EMBL/GenBank/DDBJ databases">
        <title>Sequencing the genomes of 1000 actinobacteria strains.</title>
        <authorList>
            <person name="Klenk H.-P."/>
        </authorList>
    </citation>
    <scope>NUCLEOTIDE SEQUENCE [LARGE SCALE GENOMIC DNA]</scope>
    <source>
        <strain evidence="1 2">DSM 12544</strain>
    </source>
</reference>
<gene>
    <name evidence="1" type="ORF">JOF45_001380</name>
</gene>
<protein>
    <submittedName>
        <fullName evidence="1">DNA-binding protein (MmcQ/YjbR family)</fullName>
    </submittedName>
</protein>
<dbReference type="Gene3D" id="3.90.1150.30">
    <property type="match status" value="1"/>
</dbReference>
<dbReference type="PANTHER" id="PTHR35145">
    <property type="entry name" value="CYTOPLASMIC PROTEIN-RELATED"/>
    <property type="match status" value="1"/>
</dbReference>
<organism evidence="1 2">
    <name type="scientific">Nesterenkonia lacusekhoensis</name>
    <dbReference type="NCBI Taxonomy" id="150832"/>
    <lineage>
        <taxon>Bacteria</taxon>
        <taxon>Bacillati</taxon>
        <taxon>Actinomycetota</taxon>
        <taxon>Actinomycetes</taxon>
        <taxon>Micrococcales</taxon>
        <taxon>Micrococcaceae</taxon>
        <taxon>Nesterenkonia</taxon>
    </lineage>
</organism>
<evidence type="ECO:0000313" key="2">
    <source>
        <dbReference type="Proteomes" id="UP001519331"/>
    </source>
</evidence>
<dbReference type="InterPro" id="IPR038056">
    <property type="entry name" value="YjbR-like_sf"/>
</dbReference>
<sequence>MESTALQARAAARAQELPAAEMSRPFGEDWDVWKVRGRVFMLQTQATGEPLVILKSRPEDSAALREAYTEVTPGYHMNKRHWISLHEGGELDAGLVDDLVTESYLLVVERNLPRRERPVDPETFGQ</sequence>
<dbReference type="Pfam" id="PF04237">
    <property type="entry name" value="YjbR"/>
    <property type="match status" value="1"/>
</dbReference>
<evidence type="ECO:0000313" key="1">
    <source>
        <dbReference type="EMBL" id="MBP2318361.1"/>
    </source>
</evidence>
<accession>A0ABS4T1N8</accession>
<dbReference type="InterPro" id="IPR058532">
    <property type="entry name" value="YjbR/MT2646/Rv2570-like"/>
</dbReference>
<dbReference type="Proteomes" id="UP001519331">
    <property type="component" value="Unassembled WGS sequence"/>
</dbReference>
<dbReference type="EMBL" id="JAGINX010000001">
    <property type="protein sequence ID" value="MBP2318361.1"/>
    <property type="molecule type" value="Genomic_DNA"/>
</dbReference>
<keyword evidence="2" id="KW-1185">Reference proteome</keyword>